<proteinExistence type="predicted"/>
<accession>A0AAE3XE40</accession>
<dbReference type="Proteomes" id="UP001185331">
    <property type="component" value="Unassembled WGS sequence"/>
</dbReference>
<name>A0AAE3XE40_9DEIO</name>
<dbReference type="AlphaFoldDB" id="A0AAE3XE40"/>
<comment type="caution">
    <text evidence="1">The sequence shown here is derived from an EMBL/GenBank/DDBJ whole genome shotgun (WGS) entry which is preliminary data.</text>
</comment>
<evidence type="ECO:0000313" key="1">
    <source>
        <dbReference type="EMBL" id="MDR6218425.1"/>
    </source>
</evidence>
<protein>
    <submittedName>
        <fullName evidence="1">Uncharacterized protein</fullName>
    </submittedName>
</protein>
<dbReference type="EMBL" id="JAVDQK010000004">
    <property type="protein sequence ID" value="MDR6218425.1"/>
    <property type="molecule type" value="Genomic_DNA"/>
</dbReference>
<evidence type="ECO:0000313" key="2">
    <source>
        <dbReference type="Proteomes" id="UP001185331"/>
    </source>
</evidence>
<sequence>MTIHVPNSTTLYVSRPTTEHDQDLWILDALHCADTTMAPLRAFVNTCQDAATAYMRDPRAQGGMITLLPTGHGPRAYLTGVRFTSETNPGDTLLISVQPMPLTTHVADVRVPLGIEWANLALQRAAVQLLLSVTPDFDFSTWDAEELSELVVTRAPLGIAGDAFLQALAPKEPRLQIAPRPDRAPLRLN</sequence>
<organism evidence="1 2">
    <name type="scientific">Deinococcus soli</name>
    <name type="common">ex Cha et al. 2016</name>
    <dbReference type="NCBI Taxonomy" id="1309411"/>
    <lineage>
        <taxon>Bacteria</taxon>
        <taxon>Thermotogati</taxon>
        <taxon>Deinococcota</taxon>
        <taxon>Deinococci</taxon>
        <taxon>Deinococcales</taxon>
        <taxon>Deinococcaceae</taxon>
        <taxon>Deinococcus</taxon>
    </lineage>
</organism>
<dbReference type="RefSeq" id="WP_309854897.1">
    <property type="nucleotide sequence ID" value="NZ_JAVDQJ010000005.1"/>
</dbReference>
<gene>
    <name evidence="1" type="ORF">J2Y00_001988</name>
</gene>
<reference evidence="1" key="1">
    <citation type="submission" date="2023-07" db="EMBL/GenBank/DDBJ databases">
        <title>Sorghum-associated microbial communities from plants grown in Nebraska, USA.</title>
        <authorList>
            <person name="Schachtman D."/>
        </authorList>
    </citation>
    <scope>NUCLEOTIDE SEQUENCE</scope>
    <source>
        <strain evidence="1">BE330</strain>
    </source>
</reference>